<keyword evidence="11" id="KW-0393">Immunoglobulin domain</keyword>
<evidence type="ECO:0000256" key="6">
    <source>
        <dbReference type="ARBA" id="ARBA00022989"/>
    </source>
</evidence>
<dbReference type="eggNOG" id="ENOG502S65W">
    <property type="taxonomic scope" value="Eukaryota"/>
</dbReference>
<dbReference type="Proteomes" id="UP000001811">
    <property type="component" value="Chromosome 13"/>
</dbReference>
<feature type="chain" id="PRO_5003421807" evidence="14">
    <location>
        <begin position="19"/>
        <end position="884"/>
    </location>
</feature>
<evidence type="ECO:0000256" key="5">
    <source>
        <dbReference type="ARBA" id="ARBA00022737"/>
    </source>
</evidence>
<keyword evidence="3 13" id="KW-0812">Transmembrane</keyword>
<evidence type="ECO:0000256" key="10">
    <source>
        <dbReference type="ARBA" id="ARBA00023180"/>
    </source>
</evidence>
<dbReference type="GeneID" id="100358695"/>
<feature type="domain" description="Ig-like" evidence="15">
    <location>
        <begin position="190"/>
        <end position="263"/>
    </location>
</feature>
<protein>
    <submittedName>
        <fullName evidence="16">Fc receptor like 5</fullName>
    </submittedName>
</protein>
<feature type="transmembrane region" description="Helical" evidence="13">
    <location>
        <begin position="757"/>
        <end position="782"/>
    </location>
</feature>
<dbReference type="InterPro" id="IPR007110">
    <property type="entry name" value="Ig-like_dom"/>
</dbReference>
<keyword evidence="7 13" id="KW-0472">Membrane</keyword>
<evidence type="ECO:0000256" key="7">
    <source>
        <dbReference type="ARBA" id="ARBA00023136"/>
    </source>
</evidence>
<dbReference type="FunCoup" id="G1SWC4">
    <property type="interactions" value="18"/>
</dbReference>
<dbReference type="GO" id="GO:0007166">
    <property type="term" value="P:cell surface receptor signaling pathway"/>
    <property type="evidence" value="ECO:0007669"/>
    <property type="project" value="TreeGrafter"/>
</dbReference>
<feature type="region of interest" description="Disordered" evidence="12">
    <location>
        <begin position="787"/>
        <end position="807"/>
    </location>
</feature>
<keyword evidence="4 14" id="KW-0732">Signal</keyword>
<keyword evidence="6 13" id="KW-1133">Transmembrane helix</keyword>
<accession>G1SWC4</accession>
<gene>
    <name evidence="16" type="primary">FCRL5</name>
</gene>
<evidence type="ECO:0000256" key="13">
    <source>
        <dbReference type="SAM" id="Phobius"/>
    </source>
</evidence>
<reference evidence="16 17" key="1">
    <citation type="journal article" date="2011" name="Nature">
        <title>A high-resolution map of human evolutionary constraint using 29 mammals.</title>
        <authorList>
            <person name="Lindblad-Toh K."/>
            <person name="Garber M."/>
            <person name="Zuk O."/>
            <person name="Lin M.F."/>
            <person name="Parker B.J."/>
            <person name="Washietl S."/>
            <person name="Kheradpour P."/>
            <person name="Ernst J."/>
            <person name="Jordan G."/>
            <person name="Mauceli E."/>
            <person name="Ward L.D."/>
            <person name="Lowe C.B."/>
            <person name="Holloway A.K."/>
            <person name="Clamp M."/>
            <person name="Gnerre S."/>
            <person name="Alfoldi J."/>
            <person name="Beal K."/>
            <person name="Chang J."/>
            <person name="Clawson H."/>
            <person name="Cuff J."/>
            <person name="Di Palma F."/>
            <person name="Fitzgerald S."/>
            <person name="Flicek P."/>
            <person name="Guttman M."/>
            <person name="Hubisz M.J."/>
            <person name="Jaffe D.B."/>
            <person name="Jungreis I."/>
            <person name="Kent W.J."/>
            <person name="Kostka D."/>
            <person name="Lara M."/>
            <person name="Martins A.L."/>
            <person name="Massingham T."/>
            <person name="Moltke I."/>
            <person name="Raney B.J."/>
            <person name="Rasmussen M.D."/>
            <person name="Robinson J."/>
            <person name="Stark A."/>
            <person name="Vilella A.J."/>
            <person name="Wen J."/>
            <person name="Xie X."/>
            <person name="Zody M.C."/>
            <person name="Baldwin J."/>
            <person name="Bloom T."/>
            <person name="Chin C.W."/>
            <person name="Heiman D."/>
            <person name="Nicol R."/>
            <person name="Nusbaum C."/>
            <person name="Young S."/>
            <person name="Wilkinson J."/>
            <person name="Worley K.C."/>
            <person name="Kovar C.L."/>
            <person name="Muzny D.M."/>
            <person name="Gibbs R.A."/>
            <person name="Cree A."/>
            <person name="Dihn H.H."/>
            <person name="Fowler G."/>
            <person name="Jhangiani S."/>
            <person name="Joshi V."/>
            <person name="Lee S."/>
            <person name="Lewis L.R."/>
            <person name="Nazareth L.V."/>
            <person name="Okwuonu G."/>
            <person name="Santibanez J."/>
            <person name="Warren W.C."/>
            <person name="Mardis E.R."/>
            <person name="Weinstock G.M."/>
            <person name="Wilson R.K."/>
            <person name="Delehaunty K."/>
            <person name="Dooling D."/>
            <person name="Fronik C."/>
            <person name="Fulton L."/>
            <person name="Fulton B."/>
            <person name="Graves T."/>
            <person name="Minx P."/>
            <person name="Sodergren E."/>
            <person name="Birney E."/>
            <person name="Margulies E.H."/>
            <person name="Herrero J."/>
            <person name="Green E.D."/>
            <person name="Haussler D."/>
            <person name="Siepel A."/>
            <person name="Goldman N."/>
            <person name="Pollard K.S."/>
            <person name="Pedersen J.S."/>
            <person name="Lander E.S."/>
            <person name="Kellis M."/>
        </authorList>
    </citation>
    <scope>NUCLEOTIDE SEQUENCE [LARGE SCALE GENOMIC DNA]</scope>
    <source>
        <strain evidence="16 17">Thorbecke inbred</strain>
    </source>
</reference>
<dbReference type="KEGG" id="ocu:100358695"/>
<name>G1SWC4_RABIT</name>
<dbReference type="InterPro" id="IPR003598">
    <property type="entry name" value="Ig_sub2"/>
</dbReference>
<keyword evidence="9" id="KW-0675">Receptor</keyword>
<evidence type="ECO:0000256" key="1">
    <source>
        <dbReference type="ARBA" id="ARBA00004251"/>
    </source>
</evidence>
<proteinExistence type="predicted"/>
<dbReference type="CTD" id="83416"/>
<evidence type="ECO:0000256" key="12">
    <source>
        <dbReference type="SAM" id="MobiDB-lite"/>
    </source>
</evidence>
<feature type="domain" description="Ig-like" evidence="15">
    <location>
        <begin position="660"/>
        <end position="747"/>
    </location>
</feature>
<evidence type="ECO:0000256" key="4">
    <source>
        <dbReference type="ARBA" id="ARBA00022729"/>
    </source>
</evidence>
<dbReference type="SUPFAM" id="SSF48726">
    <property type="entry name" value="Immunoglobulin"/>
    <property type="match status" value="8"/>
</dbReference>
<dbReference type="GO" id="GO:0004888">
    <property type="term" value="F:transmembrane signaling receptor activity"/>
    <property type="evidence" value="ECO:0007669"/>
    <property type="project" value="TreeGrafter"/>
</dbReference>
<dbReference type="FunFam" id="2.60.40.10:FF:000357">
    <property type="entry name" value="Fc receptor like 1"/>
    <property type="match status" value="4"/>
</dbReference>
<dbReference type="EMBL" id="AAGW02000374">
    <property type="status" value="NOT_ANNOTATED_CDS"/>
    <property type="molecule type" value="Genomic_DNA"/>
</dbReference>
<comment type="subcellular location">
    <subcellularLocation>
        <location evidence="1">Cell membrane</location>
        <topology evidence="1">Single-pass type I membrane protein</topology>
    </subcellularLocation>
</comment>
<reference evidence="16" key="3">
    <citation type="submission" date="2025-09" db="UniProtKB">
        <authorList>
            <consortium name="Ensembl"/>
        </authorList>
    </citation>
    <scope>IDENTIFICATION</scope>
    <source>
        <strain evidence="16">Thorbecke</strain>
    </source>
</reference>
<dbReference type="FunFam" id="2.60.40.10:FF:001308">
    <property type="entry name" value="Fc receptor like 4"/>
    <property type="match status" value="1"/>
</dbReference>
<dbReference type="GO" id="GO:0043235">
    <property type="term" value="C:receptor complex"/>
    <property type="evidence" value="ECO:0007669"/>
    <property type="project" value="Ensembl"/>
</dbReference>
<sequence length="884" mass="96706">MLLWAILLVLASIRGQFATTPKPFVSLHPPWTVNFEGETVNLTCNGFHLYSPRKTVWYHKQFGAEMSREVPGNTFLVHESGDYRCQAKGSASSNSVHLIFSKALLILQAPLAIFEGDSVILRCKSKAESAMTTKTIRKNNRPLIQLDRRSEFHIYHASLKDNGDYQCTEHKQTCAVSSNTIKIQVLELFPRPMLAASSSQPIDGSPVTLTCKTQLPPQKSHVQLQFRFFRDNQIPVTDWRDSPELQIPALWIEDSGSYWCKASTMSFHVWKESMRSRIQVQRAAANIQIRTVPTAESVFEGQELVLICLVEGVPGPITVSWYKLPNKRFKSTKIQDSQEAEFKIHVVTNSDAGAYSCIARNSRRSYTSIPMTINVRVPVSQPVLTLSTVKSRIVEGDTVTFHCEAHRGSLPILYQIFRENVFLKKIEATSWRRSVSFSLTAEHSGNYYCIANNGLKNKSSQAVNLSITVPVSRPVLTLKAPRTKAVVGDVVELHCEAIRGSPPILYRFYQENIILWSISASNGGGASFSLSLTAEHSGNYSCEADNGPRTQHSDTVSLSVTVPVSRPVLTLRAPRAQAVVGDVVELHCEAHRGSPPILYLFYHEDVTLGNSSAPSGGGASFNLSLTAEHSGNYSCEANNTVGAQQSEMVTLKVTVPVSRPVLALRVLRAQVVVGDVVELHCETPRGSPPILYRFYHEDVTLGNSSAPSGGGAAFNLSLTTEHSGNYSCEADNGVGAQRSEVVTLSISGLTENRSGPVATGVTGALLSIAGLAAGALLFHCWLSRKTERKPAPNPSRNSSDSDTQEPTYHNVPAWIELQPVYSNVNPRGSDVVYTEVWRIQGETKPTAPSAPALLGNKDSGVIYSQVKGASASRPQLLTSSAPHR</sequence>
<dbReference type="GO" id="GO:0015026">
    <property type="term" value="F:coreceptor activity"/>
    <property type="evidence" value="ECO:0007669"/>
    <property type="project" value="Ensembl"/>
</dbReference>
<dbReference type="GeneTree" id="ENSGT01050000244808"/>
<evidence type="ECO:0000256" key="9">
    <source>
        <dbReference type="ARBA" id="ARBA00023170"/>
    </source>
</evidence>
<dbReference type="SMART" id="SM00409">
    <property type="entry name" value="IG"/>
    <property type="match status" value="8"/>
</dbReference>
<dbReference type="GO" id="GO:0042113">
    <property type="term" value="P:B cell activation"/>
    <property type="evidence" value="ECO:0007669"/>
    <property type="project" value="Ensembl"/>
</dbReference>
<dbReference type="Ensembl" id="ENSOCUT00000009014.4">
    <property type="protein sequence ID" value="ENSOCUP00000007782.3"/>
    <property type="gene ID" value="ENSOCUG00000009012.4"/>
</dbReference>
<dbReference type="Gene3D" id="2.60.40.10">
    <property type="entry name" value="Immunoglobulins"/>
    <property type="match status" value="8"/>
</dbReference>
<keyword evidence="10" id="KW-0325">Glycoprotein</keyword>
<dbReference type="OrthoDB" id="9950534at2759"/>
<dbReference type="PaxDb" id="9986-ENSOCUP00000007782"/>
<feature type="domain" description="Ig-like" evidence="15">
    <location>
        <begin position="23"/>
        <end position="97"/>
    </location>
</feature>
<feature type="domain" description="Ig-like" evidence="15">
    <location>
        <begin position="474"/>
        <end position="559"/>
    </location>
</feature>
<reference evidence="16" key="2">
    <citation type="submission" date="2025-08" db="UniProtKB">
        <authorList>
            <consortium name="Ensembl"/>
        </authorList>
    </citation>
    <scope>IDENTIFICATION</scope>
    <source>
        <strain evidence="16">Thorbecke</strain>
    </source>
</reference>
<dbReference type="Pfam" id="PF13927">
    <property type="entry name" value="Ig_3"/>
    <property type="match status" value="1"/>
</dbReference>
<evidence type="ECO:0000256" key="11">
    <source>
        <dbReference type="ARBA" id="ARBA00023319"/>
    </source>
</evidence>
<dbReference type="GO" id="GO:0006955">
    <property type="term" value="P:immune response"/>
    <property type="evidence" value="ECO:0007669"/>
    <property type="project" value="TreeGrafter"/>
</dbReference>
<evidence type="ECO:0000313" key="17">
    <source>
        <dbReference type="Proteomes" id="UP000001811"/>
    </source>
</evidence>
<dbReference type="EMBL" id="AAGW02000373">
    <property type="status" value="NOT_ANNOTATED_CDS"/>
    <property type="molecule type" value="Genomic_DNA"/>
</dbReference>
<dbReference type="HOGENOM" id="CLU_325948_0_0_1"/>
<dbReference type="InterPro" id="IPR036179">
    <property type="entry name" value="Ig-like_dom_sf"/>
</dbReference>
<dbReference type="AlphaFoldDB" id="G1SWC4"/>
<dbReference type="OMA" id="NVPAWIE"/>
<evidence type="ECO:0000259" key="15">
    <source>
        <dbReference type="PROSITE" id="PS50835"/>
    </source>
</evidence>
<keyword evidence="8" id="KW-1015">Disulfide bond</keyword>
<dbReference type="InterPro" id="IPR050488">
    <property type="entry name" value="Ig_Fc_receptor"/>
</dbReference>
<dbReference type="Pfam" id="PF13895">
    <property type="entry name" value="Ig_2"/>
    <property type="match status" value="5"/>
</dbReference>
<keyword evidence="5" id="KW-0677">Repeat</keyword>
<evidence type="ECO:0000313" key="16">
    <source>
        <dbReference type="Ensembl" id="ENSOCUP00000007782.3"/>
    </source>
</evidence>
<dbReference type="PANTHER" id="PTHR11481:SF68">
    <property type="entry name" value="FC RECEPTOR-LIKE PROTEIN 5"/>
    <property type="match status" value="1"/>
</dbReference>
<dbReference type="Bgee" id="ENSOCUG00000009012">
    <property type="expression patterns" value="Expressed in blood and 3 other cell types or tissues"/>
</dbReference>
<dbReference type="InterPro" id="IPR013783">
    <property type="entry name" value="Ig-like_fold"/>
</dbReference>
<dbReference type="PANTHER" id="PTHR11481">
    <property type="entry name" value="IMMUNOGLOBULIN FC RECEPTOR"/>
    <property type="match status" value="1"/>
</dbReference>
<dbReference type="InterPro" id="IPR003599">
    <property type="entry name" value="Ig_sub"/>
</dbReference>
<dbReference type="CDD" id="cd00096">
    <property type="entry name" value="Ig"/>
    <property type="match status" value="2"/>
</dbReference>
<feature type="domain" description="Ig-like" evidence="15">
    <location>
        <begin position="567"/>
        <end position="650"/>
    </location>
</feature>
<feature type="signal peptide" evidence="14">
    <location>
        <begin position="1"/>
        <end position="18"/>
    </location>
</feature>
<dbReference type="EMBL" id="AAGW02000375">
    <property type="status" value="NOT_ANNOTATED_CDS"/>
    <property type="molecule type" value="Genomic_DNA"/>
</dbReference>
<keyword evidence="2" id="KW-1003">Cell membrane</keyword>
<dbReference type="SMART" id="SM00408">
    <property type="entry name" value="IGc2"/>
    <property type="match status" value="8"/>
</dbReference>
<dbReference type="PROSITE" id="PS50835">
    <property type="entry name" value="IG_LIKE"/>
    <property type="match status" value="7"/>
</dbReference>
<feature type="domain" description="Ig-like" evidence="15">
    <location>
        <begin position="382"/>
        <end position="468"/>
    </location>
</feature>
<evidence type="ECO:0000256" key="3">
    <source>
        <dbReference type="ARBA" id="ARBA00022692"/>
    </source>
</evidence>
<evidence type="ECO:0000256" key="14">
    <source>
        <dbReference type="SAM" id="SignalP"/>
    </source>
</evidence>
<dbReference type="InParanoid" id="G1SWC4"/>
<dbReference type="GO" id="GO:0009897">
    <property type="term" value="C:external side of plasma membrane"/>
    <property type="evidence" value="ECO:0007669"/>
    <property type="project" value="TreeGrafter"/>
</dbReference>
<keyword evidence="17" id="KW-1185">Reference proteome</keyword>
<dbReference type="EMBL" id="AAGW02000372">
    <property type="status" value="NOT_ANNOTATED_CDS"/>
    <property type="molecule type" value="Genomic_DNA"/>
</dbReference>
<organism evidence="16 17">
    <name type="scientific">Oryctolagus cuniculus</name>
    <name type="common">Rabbit</name>
    <dbReference type="NCBI Taxonomy" id="9986"/>
    <lineage>
        <taxon>Eukaryota</taxon>
        <taxon>Metazoa</taxon>
        <taxon>Chordata</taxon>
        <taxon>Craniata</taxon>
        <taxon>Vertebrata</taxon>
        <taxon>Euteleostomi</taxon>
        <taxon>Mammalia</taxon>
        <taxon>Eutheria</taxon>
        <taxon>Euarchontoglires</taxon>
        <taxon>Glires</taxon>
        <taxon>Lagomorpha</taxon>
        <taxon>Leporidae</taxon>
        <taxon>Oryctolagus</taxon>
    </lineage>
</organism>
<evidence type="ECO:0000256" key="2">
    <source>
        <dbReference type="ARBA" id="ARBA00022475"/>
    </source>
</evidence>
<evidence type="ECO:0000256" key="8">
    <source>
        <dbReference type="ARBA" id="ARBA00023157"/>
    </source>
</evidence>
<feature type="compositionally biased region" description="Polar residues" evidence="12">
    <location>
        <begin position="794"/>
        <end position="807"/>
    </location>
</feature>
<feature type="domain" description="Ig-like" evidence="15">
    <location>
        <begin position="287"/>
        <end position="374"/>
    </location>
</feature>
<dbReference type="STRING" id="9986.ENSOCUP00000007782"/>